<keyword evidence="4 6" id="KW-0067">ATP-binding</keyword>
<dbReference type="GO" id="GO:0005524">
    <property type="term" value="F:ATP binding"/>
    <property type="evidence" value="ECO:0007669"/>
    <property type="project" value="UniProtKB-KW"/>
</dbReference>
<dbReference type="InterPro" id="IPR050763">
    <property type="entry name" value="ABC_transporter_ATP-binding"/>
</dbReference>
<dbReference type="InterPro" id="IPR003439">
    <property type="entry name" value="ABC_transporter-like_ATP-bd"/>
</dbReference>
<accession>A0A7G7YP36</accession>
<dbReference type="GO" id="GO:0046677">
    <property type="term" value="P:response to antibiotic"/>
    <property type="evidence" value="ECO:0007669"/>
    <property type="project" value="UniProtKB-KW"/>
</dbReference>
<dbReference type="PROSITE" id="PS50893">
    <property type="entry name" value="ABC_TRANSPORTER_2"/>
    <property type="match status" value="1"/>
</dbReference>
<dbReference type="Pfam" id="PF00005">
    <property type="entry name" value="ABC_tran"/>
    <property type="match status" value="1"/>
</dbReference>
<evidence type="ECO:0000313" key="7">
    <source>
        <dbReference type="Proteomes" id="UP000515275"/>
    </source>
</evidence>
<comment type="subcellular location">
    <subcellularLocation>
        <location evidence="1">Cell membrane</location>
        <topology evidence="1">Peripheral membrane protein</topology>
    </subcellularLocation>
</comment>
<dbReference type="Proteomes" id="UP000515275">
    <property type="component" value="Chromosome"/>
</dbReference>
<evidence type="ECO:0000256" key="3">
    <source>
        <dbReference type="ARBA" id="ARBA00022741"/>
    </source>
</evidence>
<dbReference type="CDD" id="cd03230">
    <property type="entry name" value="ABC_DR_subfamily_A"/>
    <property type="match status" value="1"/>
</dbReference>
<organism evidence="6 7">
    <name type="scientific">Corynebacterium anserum</name>
    <dbReference type="NCBI Taxonomy" id="2684406"/>
    <lineage>
        <taxon>Bacteria</taxon>
        <taxon>Bacillati</taxon>
        <taxon>Actinomycetota</taxon>
        <taxon>Actinomycetes</taxon>
        <taxon>Mycobacteriales</taxon>
        <taxon>Corynebacteriaceae</taxon>
        <taxon>Corynebacterium</taxon>
    </lineage>
</organism>
<dbReference type="PANTHER" id="PTHR42711">
    <property type="entry name" value="ABC TRANSPORTER ATP-BINDING PROTEIN"/>
    <property type="match status" value="1"/>
</dbReference>
<evidence type="ECO:0000256" key="5">
    <source>
        <dbReference type="ARBA" id="ARBA00023251"/>
    </source>
</evidence>
<dbReference type="InterPro" id="IPR003593">
    <property type="entry name" value="AAA+_ATPase"/>
</dbReference>
<dbReference type="GO" id="GO:0016887">
    <property type="term" value="F:ATP hydrolysis activity"/>
    <property type="evidence" value="ECO:0007669"/>
    <property type="project" value="InterPro"/>
</dbReference>
<dbReference type="SUPFAM" id="SSF52540">
    <property type="entry name" value="P-loop containing nucleoside triphosphate hydrolases"/>
    <property type="match status" value="1"/>
</dbReference>
<keyword evidence="5" id="KW-0046">Antibiotic resistance</keyword>
<evidence type="ECO:0000256" key="1">
    <source>
        <dbReference type="ARBA" id="ARBA00004202"/>
    </source>
</evidence>
<dbReference type="SMART" id="SM00382">
    <property type="entry name" value="AAA"/>
    <property type="match status" value="1"/>
</dbReference>
<keyword evidence="3" id="KW-0547">Nucleotide-binding</keyword>
<dbReference type="InterPro" id="IPR017871">
    <property type="entry name" value="ABC_transporter-like_CS"/>
</dbReference>
<dbReference type="RefSeq" id="WP_185770010.1">
    <property type="nucleotide sequence ID" value="NZ_CP046883.1"/>
</dbReference>
<dbReference type="KEGG" id="cans:GP473_05905"/>
<protein>
    <submittedName>
        <fullName evidence="6">ATP-binding cassette domain-containing protein</fullName>
    </submittedName>
</protein>
<keyword evidence="2" id="KW-0813">Transport</keyword>
<reference evidence="6 7" key="1">
    <citation type="submission" date="2019-12" db="EMBL/GenBank/DDBJ databases">
        <title>Corynebacterium sp. nov., isolated from feces of the Anser Albifrons in China.</title>
        <authorList>
            <person name="Liu Q."/>
        </authorList>
    </citation>
    <scope>NUCLEOTIDE SEQUENCE [LARGE SCALE GENOMIC DNA]</scope>
    <source>
        <strain evidence="6 7">23H37-10</strain>
    </source>
</reference>
<evidence type="ECO:0000313" key="6">
    <source>
        <dbReference type="EMBL" id="QNH96256.1"/>
    </source>
</evidence>
<evidence type="ECO:0000256" key="2">
    <source>
        <dbReference type="ARBA" id="ARBA00022448"/>
    </source>
</evidence>
<keyword evidence="7" id="KW-1185">Reference proteome</keyword>
<dbReference type="PANTHER" id="PTHR42711:SF17">
    <property type="entry name" value="ABC TRANSPORTER ATP-BINDING PROTEIN"/>
    <property type="match status" value="1"/>
</dbReference>
<name>A0A7G7YP36_9CORY</name>
<dbReference type="InterPro" id="IPR027417">
    <property type="entry name" value="P-loop_NTPase"/>
</dbReference>
<dbReference type="Gene3D" id="3.40.50.300">
    <property type="entry name" value="P-loop containing nucleotide triphosphate hydrolases"/>
    <property type="match status" value="1"/>
</dbReference>
<dbReference type="PROSITE" id="PS00211">
    <property type="entry name" value="ABC_TRANSPORTER_1"/>
    <property type="match status" value="1"/>
</dbReference>
<dbReference type="AlphaFoldDB" id="A0A7G7YP36"/>
<sequence>MNNSSHPNSAEPLVLIKGLSKEFPSAGQSPIHALRGIDLSFNSGEIIGLLGPNGAGKTTLIDIILGLTTPTSGSISIFGTSPHSAVKDARVGAVMQSGGLLPDMTVESTVRMIAHTYQHPEPIEEILEQANLTEIRTRRVGKCSGGEQQRLRFALALLGNPDLIILDEPTTGMDPSNRHLFWEAMQVQAERGKTIVFATHYLEEAQNFAHRIVFMSGGQIIADGSTNSICSMTDSHVIECTLPAETMPPERFPGVISVERFGESIKMSTKDSDALALFLLTKAGARNLRITSNSLEDTFIQLTQQEDKQ</sequence>
<dbReference type="GO" id="GO:0005886">
    <property type="term" value="C:plasma membrane"/>
    <property type="evidence" value="ECO:0007669"/>
    <property type="project" value="UniProtKB-SubCell"/>
</dbReference>
<dbReference type="EMBL" id="CP046883">
    <property type="protein sequence ID" value="QNH96256.1"/>
    <property type="molecule type" value="Genomic_DNA"/>
</dbReference>
<gene>
    <name evidence="6" type="ORF">GP473_05905</name>
</gene>
<proteinExistence type="predicted"/>
<evidence type="ECO:0000256" key="4">
    <source>
        <dbReference type="ARBA" id="ARBA00022840"/>
    </source>
</evidence>